<dbReference type="SUPFAM" id="SSF53850">
    <property type="entry name" value="Periplasmic binding protein-like II"/>
    <property type="match status" value="1"/>
</dbReference>
<dbReference type="CDD" id="cd08422">
    <property type="entry name" value="PBP2_CrgA_like"/>
    <property type="match status" value="1"/>
</dbReference>
<dbReference type="eggNOG" id="COG0583">
    <property type="taxonomic scope" value="Bacteria"/>
</dbReference>
<keyword evidence="4" id="KW-0804">Transcription</keyword>
<feature type="domain" description="HTH lysR-type" evidence="5">
    <location>
        <begin position="1"/>
        <end position="59"/>
    </location>
</feature>
<keyword evidence="3" id="KW-0238">DNA-binding</keyword>
<dbReference type="Pfam" id="PF00126">
    <property type="entry name" value="HTH_1"/>
    <property type="match status" value="1"/>
</dbReference>
<dbReference type="InterPro" id="IPR005119">
    <property type="entry name" value="LysR_subst-bd"/>
</dbReference>
<accession>Q21Z48</accession>
<dbReference type="InterPro" id="IPR000847">
    <property type="entry name" value="LysR_HTH_N"/>
</dbReference>
<dbReference type="InterPro" id="IPR058163">
    <property type="entry name" value="LysR-type_TF_proteobact-type"/>
</dbReference>
<name>Q21Z48_ALBFT</name>
<dbReference type="InterPro" id="IPR036388">
    <property type="entry name" value="WH-like_DNA-bd_sf"/>
</dbReference>
<comment type="similarity">
    <text evidence="1">Belongs to the LysR transcriptional regulatory family.</text>
</comment>
<evidence type="ECO:0000256" key="2">
    <source>
        <dbReference type="ARBA" id="ARBA00023015"/>
    </source>
</evidence>
<dbReference type="KEGG" id="rfr:Rfer_1221"/>
<dbReference type="Gene3D" id="3.40.190.290">
    <property type="match status" value="1"/>
</dbReference>
<gene>
    <name evidence="6" type="ordered locus">Rfer_1221</name>
</gene>
<evidence type="ECO:0000256" key="4">
    <source>
        <dbReference type="ARBA" id="ARBA00023163"/>
    </source>
</evidence>
<dbReference type="PANTHER" id="PTHR30537">
    <property type="entry name" value="HTH-TYPE TRANSCRIPTIONAL REGULATOR"/>
    <property type="match status" value="1"/>
</dbReference>
<dbReference type="AlphaFoldDB" id="Q21Z48"/>
<evidence type="ECO:0000313" key="6">
    <source>
        <dbReference type="EMBL" id="ABD68955.1"/>
    </source>
</evidence>
<evidence type="ECO:0000259" key="5">
    <source>
        <dbReference type="PROSITE" id="PS50931"/>
    </source>
</evidence>
<keyword evidence="7" id="KW-1185">Reference proteome</keyword>
<evidence type="ECO:0000256" key="1">
    <source>
        <dbReference type="ARBA" id="ARBA00009437"/>
    </source>
</evidence>
<dbReference type="Gene3D" id="1.10.10.10">
    <property type="entry name" value="Winged helix-like DNA-binding domain superfamily/Winged helix DNA-binding domain"/>
    <property type="match status" value="1"/>
</dbReference>
<sequence>MDRSAEMTAFVRAVETGGFTAAAREIGLTPSALSKLVTRLEDRLGARLLQRTTRRLQLTSEGEAFYARARPILLAMDEAEAEVSQAGLSPRGLLRLQCGTAFGMHQLARTIPHFQALYPDVQLDITISDRPPADMKEGIDLTIRTGPLDDSSMVARRICTLERVICAAPSYLALHGTPRTPDDLQRHNCLWISNLPALRRWPFDTEDGIRVVHIGGNVVANNAETVLQLAVAGVGITRLTNVIVSAAIARRELVPILTDWHHVEPVPLFASYPSGRNLAPKVRAMVDFLVDFFKDSDQQFQRVTPVGSP</sequence>
<dbReference type="OrthoDB" id="9110639at2"/>
<evidence type="ECO:0000313" key="7">
    <source>
        <dbReference type="Proteomes" id="UP000008332"/>
    </source>
</evidence>
<dbReference type="EMBL" id="CP000267">
    <property type="protein sequence ID" value="ABD68955.1"/>
    <property type="molecule type" value="Genomic_DNA"/>
</dbReference>
<dbReference type="GO" id="GO:0003677">
    <property type="term" value="F:DNA binding"/>
    <property type="evidence" value="ECO:0007669"/>
    <property type="project" value="UniProtKB-KW"/>
</dbReference>
<dbReference type="InterPro" id="IPR036390">
    <property type="entry name" value="WH_DNA-bd_sf"/>
</dbReference>
<dbReference type="GO" id="GO:0003700">
    <property type="term" value="F:DNA-binding transcription factor activity"/>
    <property type="evidence" value="ECO:0007669"/>
    <property type="project" value="InterPro"/>
</dbReference>
<evidence type="ECO:0000256" key="3">
    <source>
        <dbReference type="ARBA" id="ARBA00023125"/>
    </source>
</evidence>
<dbReference type="PRINTS" id="PR00039">
    <property type="entry name" value="HTHLYSR"/>
</dbReference>
<dbReference type="SUPFAM" id="SSF46785">
    <property type="entry name" value="Winged helix' DNA-binding domain"/>
    <property type="match status" value="1"/>
</dbReference>
<dbReference type="FunFam" id="1.10.10.10:FF:000001">
    <property type="entry name" value="LysR family transcriptional regulator"/>
    <property type="match status" value="1"/>
</dbReference>
<dbReference type="STRING" id="338969.Rfer_1221"/>
<protein>
    <submittedName>
        <fullName evidence="6">Transcriptional regulator, LysR family</fullName>
    </submittedName>
</protein>
<organism evidence="6 7">
    <name type="scientific">Albidiferax ferrireducens (strain ATCC BAA-621 / DSM 15236 / T118)</name>
    <name type="common">Rhodoferax ferrireducens</name>
    <dbReference type="NCBI Taxonomy" id="338969"/>
    <lineage>
        <taxon>Bacteria</taxon>
        <taxon>Pseudomonadati</taxon>
        <taxon>Pseudomonadota</taxon>
        <taxon>Betaproteobacteria</taxon>
        <taxon>Burkholderiales</taxon>
        <taxon>Comamonadaceae</taxon>
        <taxon>Rhodoferax</taxon>
    </lineage>
</organism>
<reference evidence="7" key="1">
    <citation type="submission" date="2006-02" db="EMBL/GenBank/DDBJ databases">
        <title>Complete sequence of chromosome of Rhodoferax ferrireducens DSM 15236.</title>
        <authorList>
            <person name="Copeland A."/>
            <person name="Lucas S."/>
            <person name="Lapidus A."/>
            <person name="Barry K."/>
            <person name="Detter J.C."/>
            <person name="Glavina del Rio T."/>
            <person name="Hammon N."/>
            <person name="Israni S."/>
            <person name="Pitluck S."/>
            <person name="Brettin T."/>
            <person name="Bruce D."/>
            <person name="Han C."/>
            <person name="Tapia R."/>
            <person name="Gilna P."/>
            <person name="Kiss H."/>
            <person name="Schmutz J."/>
            <person name="Larimer F."/>
            <person name="Land M."/>
            <person name="Kyrpides N."/>
            <person name="Ivanova N."/>
            <person name="Richardson P."/>
        </authorList>
    </citation>
    <scope>NUCLEOTIDE SEQUENCE [LARGE SCALE GENOMIC DNA]</scope>
    <source>
        <strain evidence="7">ATCC BAA-621 / DSM 15236 / T118</strain>
    </source>
</reference>
<dbReference type="Pfam" id="PF03466">
    <property type="entry name" value="LysR_substrate"/>
    <property type="match status" value="1"/>
</dbReference>
<dbReference type="PROSITE" id="PS50931">
    <property type="entry name" value="HTH_LYSR"/>
    <property type="match status" value="1"/>
</dbReference>
<dbReference type="HOGENOM" id="CLU_039613_16_2_4"/>
<dbReference type="RefSeq" id="WP_011463523.1">
    <property type="nucleotide sequence ID" value="NC_007908.1"/>
</dbReference>
<dbReference type="PANTHER" id="PTHR30537:SF5">
    <property type="entry name" value="HTH-TYPE TRANSCRIPTIONAL ACTIVATOR TTDR-RELATED"/>
    <property type="match status" value="1"/>
</dbReference>
<dbReference type="Proteomes" id="UP000008332">
    <property type="component" value="Chromosome"/>
</dbReference>
<proteinExistence type="inferred from homology"/>
<keyword evidence="2" id="KW-0805">Transcription regulation</keyword>